<feature type="transmembrane region" description="Helical" evidence="14">
    <location>
        <begin position="12"/>
        <end position="33"/>
    </location>
</feature>
<dbReference type="InterPro" id="IPR003594">
    <property type="entry name" value="HATPase_dom"/>
</dbReference>
<dbReference type="SUPFAM" id="SSF158472">
    <property type="entry name" value="HAMP domain-like"/>
    <property type="match status" value="1"/>
</dbReference>
<dbReference type="InterPro" id="IPR050398">
    <property type="entry name" value="HssS/ArlS-like"/>
</dbReference>
<dbReference type="Pfam" id="PF02518">
    <property type="entry name" value="HATPase_c"/>
    <property type="match status" value="1"/>
</dbReference>
<keyword evidence="5" id="KW-0597">Phosphoprotein</keyword>
<dbReference type="FunFam" id="3.30.565.10:FF:000006">
    <property type="entry name" value="Sensor histidine kinase WalK"/>
    <property type="match status" value="1"/>
</dbReference>
<dbReference type="PRINTS" id="PR00344">
    <property type="entry name" value="BCTRLSENSOR"/>
</dbReference>
<dbReference type="InterPro" id="IPR036097">
    <property type="entry name" value="HisK_dim/P_sf"/>
</dbReference>
<evidence type="ECO:0000256" key="9">
    <source>
        <dbReference type="ARBA" id="ARBA00022777"/>
    </source>
</evidence>
<dbReference type="CDD" id="cd00075">
    <property type="entry name" value="HATPase"/>
    <property type="match status" value="1"/>
</dbReference>
<dbReference type="EMBL" id="CP162599">
    <property type="protein sequence ID" value="XDK33464.1"/>
    <property type="molecule type" value="Genomic_DNA"/>
</dbReference>
<evidence type="ECO:0000256" key="7">
    <source>
        <dbReference type="ARBA" id="ARBA00022692"/>
    </source>
</evidence>
<keyword evidence="12" id="KW-0902">Two-component regulatory system</keyword>
<keyword evidence="7 14" id="KW-0812">Transmembrane</keyword>
<evidence type="ECO:0000256" key="13">
    <source>
        <dbReference type="ARBA" id="ARBA00023136"/>
    </source>
</evidence>
<dbReference type="PANTHER" id="PTHR45528:SF1">
    <property type="entry name" value="SENSOR HISTIDINE KINASE CPXA"/>
    <property type="match status" value="1"/>
</dbReference>
<dbReference type="InterPro" id="IPR036890">
    <property type="entry name" value="HATPase_C_sf"/>
</dbReference>
<comment type="catalytic activity">
    <reaction evidence="1">
        <text>ATP + protein L-histidine = ADP + protein N-phospho-L-histidine.</text>
        <dbReference type="EC" id="2.7.13.3"/>
    </reaction>
</comment>
<keyword evidence="4" id="KW-1003">Cell membrane</keyword>
<feature type="domain" description="HAMP" evidence="16">
    <location>
        <begin position="187"/>
        <end position="239"/>
    </location>
</feature>
<dbReference type="Pfam" id="PF00672">
    <property type="entry name" value="HAMP"/>
    <property type="match status" value="1"/>
</dbReference>
<dbReference type="AlphaFoldDB" id="A0AB39HT05"/>
<dbReference type="InterPro" id="IPR005467">
    <property type="entry name" value="His_kinase_dom"/>
</dbReference>
<dbReference type="InterPro" id="IPR004358">
    <property type="entry name" value="Sig_transdc_His_kin-like_C"/>
</dbReference>
<dbReference type="EC" id="2.7.13.3" evidence="3"/>
<sequence>MKNLTFNKKILLIIIFSIGFSVLVSFLFIHYLYSKLYVSSIEDSIIHQGKRTASHYHYGELSDEIIEKIQWYNVVSEYEIIVVDDLDELSSYFPYKINYENLIDSHDQSELEEGKYVMKEGFVEELNREILGAIFPIKGDQGLIGFIYIYVPLEAIQDVFSDSIPILLIAGSLFFCFFFLIITRIWKSMFKPLQDLQRLSDQVSIGNYSDIIQTDRQDEIGQLIKAFNQMSLSLGQLEERKKEFTSNIVHELRTPLTYIGGYTEALKQKIYTSPEEATNYLATIQKETDRLSKLINDLVDLNYLQENSYSTNMEPIAIAQLLFDTIDLFEIHIKEKKLHLKLDIEEDLVVLGDSHRIHQVFYNIIDNAIKYSLSSGAILIKLKKVNKAVQFQINNDGIGIPKEDIERIGERFFRSDKARNRTTGGTGLGLSIVKEIVRLHEGKFTISSTQSTGTTITIQLPYLDIEGAEI</sequence>
<evidence type="ECO:0000256" key="8">
    <source>
        <dbReference type="ARBA" id="ARBA00022741"/>
    </source>
</evidence>
<dbReference type="Pfam" id="PF00512">
    <property type="entry name" value="HisKA"/>
    <property type="match status" value="1"/>
</dbReference>
<name>A0AB39HT05_9BACI</name>
<keyword evidence="11 14" id="KW-1133">Transmembrane helix</keyword>
<dbReference type="InterPro" id="IPR003660">
    <property type="entry name" value="HAMP_dom"/>
</dbReference>
<dbReference type="InterPro" id="IPR003661">
    <property type="entry name" value="HisK_dim/P_dom"/>
</dbReference>
<evidence type="ECO:0000256" key="5">
    <source>
        <dbReference type="ARBA" id="ARBA00022553"/>
    </source>
</evidence>
<accession>A0AB39HT05</accession>
<dbReference type="PROSITE" id="PS50885">
    <property type="entry name" value="HAMP"/>
    <property type="match status" value="1"/>
</dbReference>
<evidence type="ECO:0000256" key="1">
    <source>
        <dbReference type="ARBA" id="ARBA00000085"/>
    </source>
</evidence>
<evidence type="ECO:0000256" key="6">
    <source>
        <dbReference type="ARBA" id="ARBA00022679"/>
    </source>
</evidence>
<dbReference type="SUPFAM" id="SSF55874">
    <property type="entry name" value="ATPase domain of HSP90 chaperone/DNA topoisomerase II/histidine kinase"/>
    <property type="match status" value="1"/>
</dbReference>
<dbReference type="FunFam" id="1.10.287.130:FF:000001">
    <property type="entry name" value="Two-component sensor histidine kinase"/>
    <property type="match status" value="1"/>
</dbReference>
<evidence type="ECO:0000256" key="11">
    <source>
        <dbReference type="ARBA" id="ARBA00022989"/>
    </source>
</evidence>
<dbReference type="CDD" id="cd00082">
    <property type="entry name" value="HisKA"/>
    <property type="match status" value="1"/>
</dbReference>
<keyword evidence="6" id="KW-0808">Transferase</keyword>
<evidence type="ECO:0000256" key="2">
    <source>
        <dbReference type="ARBA" id="ARBA00004651"/>
    </source>
</evidence>
<comment type="subcellular location">
    <subcellularLocation>
        <location evidence="2">Cell membrane</location>
        <topology evidence="2">Multi-pass membrane protein</topology>
    </subcellularLocation>
</comment>
<feature type="domain" description="Histidine kinase" evidence="15">
    <location>
        <begin position="247"/>
        <end position="464"/>
    </location>
</feature>
<dbReference type="GO" id="GO:0005524">
    <property type="term" value="F:ATP binding"/>
    <property type="evidence" value="ECO:0007669"/>
    <property type="project" value="UniProtKB-KW"/>
</dbReference>
<dbReference type="RefSeq" id="WP_368654143.1">
    <property type="nucleotide sequence ID" value="NZ_CP162599.1"/>
</dbReference>
<evidence type="ECO:0000256" key="12">
    <source>
        <dbReference type="ARBA" id="ARBA00023012"/>
    </source>
</evidence>
<feature type="transmembrane region" description="Helical" evidence="14">
    <location>
        <begin position="164"/>
        <end position="186"/>
    </location>
</feature>
<keyword evidence="10" id="KW-0067">ATP-binding</keyword>
<dbReference type="PROSITE" id="PS50109">
    <property type="entry name" value="HIS_KIN"/>
    <property type="match status" value="1"/>
</dbReference>
<evidence type="ECO:0000256" key="3">
    <source>
        <dbReference type="ARBA" id="ARBA00012438"/>
    </source>
</evidence>
<dbReference type="CDD" id="cd06225">
    <property type="entry name" value="HAMP"/>
    <property type="match status" value="1"/>
</dbReference>
<keyword evidence="13 14" id="KW-0472">Membrane</keyword>
<proteinExistence type="predicted"/>
<dbReference type="Gene3D" id="6.10.340.10">
    <property type="match status" value="1"/>
</dbReference>
<evidence type="ECO:0000259" key="16">
    <source>
        <dbReference type="PROSITE" id="PS50885"/>
    </source>
</evidence>
<evidence type="ECO:0000313" key="17">
    <source>
        <dbReference type="EMBL" id="XDK33464.1"/>
    </source>
</evidence>
<dbReference type="SMART" id="SM00387">
    <property type="entry name" value="HATPase_c"/>
    <property type="match status" value="1"/>
</dbReference>
<reference evidence="17" key="1">
    <citation type="submission" date="2024-07" db="EMBL/GenBank/DDBJ databases">
        <title>Halotolerant mesophilic bacterium Ornithinibacillus sp. 4-3, sp. nov., isolated from soil.</title>
        <authorList>
            <person name="Sidarenka A.V."/>
            <person name="Guliayeva D.E."/>
            <person name="Leanovich S.I."/>
            <person name="Hileuskaya K.S."/>
            <person name="Akhremchuk A.E."/>
            <person name="Sikolenko M.A."/>
            <person name="Valentovich L.N."/>
        </authorList>
    </citation>
    <scope>NUCLEOTIDE SEQUENCE</scope>
    <source>
        <strain evidence="17">4-3</strain>
    </source>
</reference>
<keyword evidence="9 17" id="KW-0418">Kinase</keyword>
<dbReference type="GO" id="GO:0005886">
    <property type="term" value="C:plasma membrane"/>
    <property type="evidence" value="ECO:0007669"/>
    <property type="project" value="UniProtKB-SubCell"/>
</dbReference>
<organism evidence="17">
    <name type="scientific">Ornithinibacillus sp. 4-3</name>
    <dbReference type="NCBI Taxonomy" id="3231488"/>
    <lineage>
        <taxon>Bacteria</taxon>
        <taxon>Bacillati</taxon>
        <taxon>Bacillota</taxon>
        <taxon>Bacilli</taxon>
        <taxon>Bacillales</taxon>
        <taxon>Bacillaceae</taxon>
        <taxon>Ornithinibacillus</taxon>
    </lineage>
</organism>
<evidence type="ECO:0000256" key="4">
    <source>
        <dbReference type="ARBA" id="ARBA00022475"/>
    </source>
</evidence>
<dbReference type="SMART" id="SM00304">
    <property type="entry name" value="HAMP"/>
    <property type="match status" value="1"/>
</dbReference>
<gene>
    <name evidence="17" type="ORF">AB4Y30_03655</name>
</gene>
<dbReference type="GO" id="GO:0000155">
    <property type="term" value="F:phosphorelay sensor kinase activity"/>
    <property type="evidence" value="ECO:0007669"/>
    <property type="project" value="InterPro"/>
</dbReference>
<dbReference type="SUPFAM" id="SSF47384">
    <property type="entry name" value="Homodimeric domain of signal transducing histidine kinase"/>
    <property type="match status" value="1"/>
</dbReference>
<evidence type="ECO:0000256" key="14">
    <source>
        <dbReference type="SAM" id="Phobius"/>
    </source>
</evidence>
<dbReference type="PANTHER" id="PTHR45528">
    <property type="entry name" value="SENSOR HISTIDINE KINASE CPXA"/>
    <property type="match status" value="1"/>
</dbReference>
<keyword evidence="8" id="KW-0547">Nucleotide-binding</keyword>
<evidence type="ECO:0000259" key="15">
    <source>
        <dbReference type="PROSITE" id="PS50109"/>
    </source>
</evidence>
<dbReference type="SMART" id="SM00388">
    <property type="entry name" value="HisKA"/>
    <property type="match status" value="1"/>
</dbReference>
<dbReference type="Gene3D" id="1.10.287.130">
    <property type="match status" value="1"/>
</dbReference>
<dbReference type="Gene3D" id="3.30.565.10">
    <property type="entry name" value="Histidine kinase-like ATPase, C-terminal domain"/>
    <property type="match status" value="1"/>
</dbReference>
<protein>
    <recommendedName>
        <fullName evidence="3">histidine kinase</fullName>
        <ecNumber evidence="3">2.7.13.3</ecNumber>
    </recommendedName>
</protein>
<evidence type="ECO:0000256" key="10">
    <source>
        <dbReference type="ARBA" id="ARBA00022840"/>
    </source>
</evidence>